<proteinExistence type="predicted"/>
<gene>
    <name evidence="1" type="ORF">THAOC_36138</name>
</gene>
<evidence type="ECO:0000313" key="1">
    <source>
        <dbReference type="EMBL" id="EJK45253.1"/>
    </source>
</evidence>
<protein>
    <submittedName>
        <fullName evidence="1">Uncharacterized protein</fullName>
    </submittedName>
</protein>
<evidence type="ECO:0000313" key="2">
    <source>
        <dbReference type="Proteomes" id="UP000266841"/>
    </source>
</evidence>
<sequence>MLPGELAMVELDAAVLGVLGKDVARDLELQGFEQKCLEWGFKAFGGVRSFRTGSVAAMRKREVQVATATYFNQLWFTEGNEKHQHPRPKEATPGHIPQKRDRNIVLQTYHEKRDENQIHGLPLDPIKEAKVCSEIPIHGVDAIPPHRFV</sequence>
<name>K0QZW5_THAOC</name>
<dbReference type="AlphaFoldDB" id="K0QZW5"/>
<comment type="caution">
    <text evidence="1">The sequence shown here is derived from an EMBL/GenBank/DDBJ whole genome shotgun (WGS) entry which is preliminary data.</text>
</comment>
<reference evidence="1 2" key="1">
    <citation type="journal article" date="2012" name="Genome Biol.">
        <title>Genome and low-iron response of an oceanic diatom adapted to chronic iron limitation.</title>
        <authorList>
            <person name="Lommer M."/>
            <person name="Specht M."/>
            <person name="Roy A.S."/>
            <person name="Kraemer L."/>
            <person name="Andreson R."/>
            <person name="Gutowska M.A."/>
            <person name="Wolf J."/>
            <person name="Bergner S.V."/>
            <person name="Schilhabel M.B."/>
            <person name="Klostermeier U.C."/>
            <person name="Beiko R.G."/>
            <person name="Rosenstiel P."/>
            <person name="Hippler M."/>
            <person name="Laroche J."/>
        </authorList>
    </citation>
    <scope>NUCLEOTIDE SEQUENCE [LARGE SCALE GENOMIC DNA]</scope>
    <source>
        <strain evidence="1 2">CCMP1005</strain>
    </source>
</reference>
<dbReference type="EMBL" id="AGNL01048655">
    <property type="protein sequence ID" value="EJK45253.1"/>
    <property type="molecule type" value="Genomic_DNA"/>
</dbReference>
<accession>K0QZW5</accession>
<organism evidence="1 2">
    <name type="scientific">Thalassiosira oceanica</name>
    <name type="common">Marine diatom</name>
    <dbReference type="NCBI Taxonomy" id="159749"/>
    <lineage>
        <taxon>Eukaryota</taxon>
        <taxon>Sar</taxon>
        <taxon>Stramenopiles</taxon>
        <taxon>Ochrophyta</taxon>
        <taxon>Bacillariophyta</taxon>
        <taxon>Coscinodiscophyceae</taxon>
        <taxon>Thalassiosirophycidae</taxon>
        <taxon>Thalassiosirales</taxon>
        <taxon>Thalassiosiraceae</taxon>
        <taxon>Thalassiosira</taxon>
    </lineage>
</organism>
<dbReference type="Proteomes" id="UP000266841">
    <property type="component" value="Unassembled WGS sequence"/>
</dbReference>
<keyword evidence="2" id="KW-1185">Reference proteome</keyword>